<protein>
    <submittedName>
        <fullName evidence="8">Pilus assembly protein</fullName>
    </submittedName>
</protein>
<name>A0A7X1ZCH2_9PROT</name>
<dbReference type="PANTHER" id="PTHR35007">
    <property type="entry name" value="INTEGRAL MEMBRANE PROTEIN-RELATED"/>
    <property type="match status" value="1"/>
</dbReference>
<keyword evidence="4 6" id="KW-1133">Transmembrane helix</keyword>
<comment type="subcellular location">
    <subcellularLocation>
        <location evidence="1">Cell membrane</location>
        <topology evidence="1">Multi-pass membrane protein</topology>
    </subcellularLocation>
</comment>
<feature type="transmembrane region" description="Helical" evidence="6">
    <location>
        <begin position="316"/>
        <end position="336"/>
    </location>
</feature>
<gene>
    <name evidence="8" type="ORF">GHC57_05795</name>
</gene>
<sequence length="343" mass="37372">MIDSGLSPEMLVFVVAAACFLLIVALLGGVAAVASDPRRRVRKRMDGMGLTRGGEAVAGGGYRRASGAGGESQARQKRIQEKLRELENSKQARNRRRNRVRLMLLQAGVKADPRTYHLLTILLGLVVLGGMILMGMNPLIAIAGGIGVGLGLPRMVLKFIARRRQNKFTSEFPNAIDVLVRGVQSGLPVSECLAIVSREVPEPVGGEFRMLLEGQKVGMALNDIMQRGLERMPTPEYKFFAIVLQIQQQTGGNLAETLANLSTVIRDRKQMRNKVKALASEAKASAWIIGSLPFAVAILVSIMSPTYLVPLFETRAGHYILVGCFVWMGTGVAIMAKMINFRM</sequence>
<dbReference type="Proteomes" id="UP000434582">
    <property type="component" value="Unassembled WGS sequence"/>
</dbReference>
<dbReference type="RefSeq" id="WP_153342126.1">
    <property type="nucleotide sequence ID" value="NZ_WIVE01000012.1"/>
</dbReference>
<dbReference type="OrthoDB" id="9803381at2"/>
<dbReference type="InterPro" id="IPR018076">
    <property type="entry name" value="T2SS_GspF_dom"/>
</dbReference>
<keyword evidence="2" id="KW-1003">Cell membrane</keyword>
<proteinExistence type="predicted"/>
<evidence type="ECO:0000313" key="8">
    <source>
        <dbReference type="EMBL" id="MQX36028.1"/>
    </source>
</evidence>
<evidence type="ECO:0000313" key="9">
    <source>
        <dbReference type="Proteomes" id="UP000434582"/>
    </source>
</evidence>
<evidence type="ECO:0000256" key="6">
    <source>
        <dbReference type="SAM" id="Phobius"/>
    </source>
</evidence>
<evidence type="ECO:0000256" key="3">
    <source>
        <dbReference type="ARBA" id="ARBA00022692"/>
    </source>
</evidence>
<evidence type="ECO:0000256" key="2">
    <source>
        <dbReference type="ARBA" id="ARBA00022475"/>
    </source>
</evidence>
<feature type="transmembrane region" description="Helical" evidence="6">
    <location>
        <begin position="12"/>
        <end position="35"/>
    </location>
</feature>
<comment type="caution">
    <text evidence="8">The sequence shown here is derived from an EMBL/GenBank/DDBJ whole genome shotgun (WGS) entry which is preliminary data.</text>
</comment>
<dbReference type="InterPro" id="IPR042094">
    <property type="entry name" value="T2SS_GspF_sf"/>
</dbReference>
<keyword evidence="3 6" id="KW-0812">Transmembrane</keyword>
<keyword evidence="9" id="KW-1185">Reference proteome</keyword>
<feature type="domain" description="Type II secretion system protein GspF" evidence="7">
    <location>
        <begin position="176"/>
        <end position="300"/>
    </location>
</feature>
<evidence type="ECO:0000256" key="4">
    <source>
        <dbReference type="ARBA" id="ARBA00022989"/>
    </source>
</evidence>
<keyword evidence="5 6" id="KW-0472">Membrane</keyword>
<reference evidence="8 9" key="1">
    <citation type="submission" date="2019-10" db="EMBL/GenBank/DDBJ databases">
        <title>Draft whole-genome sequence of the purple nonsulfur photosynthetic bacterium Roseospira navarrensis DSM 15114.</title>
        <authorList>
            <person name="Kyndt J.A."/>
            <person name="Meyer T.E."/>
        </authorList>
    </citation>
    <scope>NUCLEOTIDE SEQUENCE [LARGE SCALE GENOMIC DNA]</scope>
    <source>
        <strain evidence="8 9">DSM 15114</strain>
    </source>
</reference>
<organism evidence="8 9">
    <name type="scientific">Roseospira navarrensis</name>
    <dbReference type="NCBI Taxonomy" id="140058"/>
    <lineage>
        <taxon>Bacteria</taxon>
        <taxon>Pseudomonadati</taxon>
        <taxon>Pseudomonadota</taxon>
        <taxon>Alphaproteobacteria</taxon>
        <taxon>Rhodospirillales</taxon>
        <taxon>Rhodospirillaceae</taxon>
        <taxon>Roseospira</taxon>
    </lineage>
</organism>
<feature type="transmembrane region" description="Helical" evidence="6">
    <location>
        <begin position="115"/>
        <end position="133"/>
    </location>
</feature>
<dbReference type="AlphaFoldDB" id="A0A7X1ZCH2"/>
<evidence type="ECO:0000256" key="1">
    <source>
        <dbReference type="ARBA" id="ARBA00004651"/>
    </source>
</evidence>
<feature type="transmembrane region" description="Helical" evidence="6">
    <location>
        <begin position="139"/>
        <end position="157"/>
    </location>
</feature>
<dbReference type="GO" id="GO:0005886">
    <property type="term" value="C:plasma membrane"/>
    <property type="evidence" value="ECO:0007669"/>
    <property type="project" value="UniProtKB-SubCell"/>
</dbReference>
<feature type="transmembrane region" description="Helical" evidence="6">
    <location>
        <begin position="284"/>
        <end position="304"/>
    </location>
</feature>
<dbReference type="Pfam" id="PF00482">
    <property type="entry name" value="T2SSF"/>
    <property type="match status" value="1"/>
</dbReference>
<evidence type="ECO:0000259" key="7">
    <source>
        <dbReference type="Pfam" id="PF00482"/>
    </source>
</evidence>
<accession>A0A7X1ZCH2</accession>
<dbReference type="EMBL" id="WIVE01000012">
    <property type="protein sequence ID" value="MQX36028.1"/>
    <property type="molecule type" value="Genomic_DNA"/>
</dbReference>
<dbReference type="PANTHER" id="PTHR35007:SF1">
    <property type="entry name" value="PILUS ASSEMBLY PROTEIN"/>
    <property type="match status" value="1"/>
</dbReference>
<dbReference type="Gene3D" id="1.20.81.30">
    <property type="entry name" value="Type II secretion system (T2SS), domain F"/>
    <property type="match status" value="1"/>
</dbReference>
<evidence type="ECO:0000256" key="5">
    <source>
        <dbReference type="ARBA" id="ARBA00023136"/>
    </source>
</evidence>